<protein>
    <submittedName>
        <fullName evidence="1">Uncharacterized protein</fullName>
    </submittedName>
</protein>
<sequence length="382" mass="42281">MLGGNQEYSNLNEALPYWFNGLVPLAYQTNNTRLIRQVINTAENFWARTPLLLGLTQLVEVNAGTSLAEQILAHRFVPLMHGMLSNNLQGLVAHSRDYFDGQWGRSRAADMILQLQWLHENQDYIENDLDTIPREIADKLYHFEHGTTFGKGLTRRFSHHGNPSGGIVANERLVGLSPSQITRAALSIIRRDNGIAHSLLGPGKVTSSTKAGVNVEIDCSTNYPFDGILTYTIEADDAFTFSVRHVAIYHGALLYVLPVSSNVTSKIADYPNAPAGARDYTLAPTSTWGLTIDPSTLRFEVSNNFFGLPGLLYIPDRVPVSISATGCKIRWELTEGGYAPEPPKPEERECISDPYEVGLVPYGTAKLHLAELPTVDLSEWRT</sequence>
<keyword evidence="2" id="KW-1185">Reference proteome</keyword>
<dbReference type="Proteomes" id="UP000224634">
    <property type="component" value="Unassembled WGS sequence"/>
</dbReference>
<gene>
    <name evidence="1" type="ORF">AJ80_00658</name>
</gene>
<accession>A0A2B7Z209</accession>
<proteinExistence type="predicted"/>
<evidence type="ECO:0000313" key="2">
    <source>
        <dbReference type="Proteomes" id="UP000224634"/>
    </source>
</evidence>
<reference evidence="1 2" key="1">
    <citation type="submission" date="2017-10" db="EMBL/GenBank/DDBJ databases">
        <title>Comparative genomics in systemic dimorphic fungi from Ajellomycetaceae.</title>
        <authorList>
            <person name="Munoz J.F."/>
            <person name="Mcewen J.G."/>
            <person name="Clay O.K."/>
            <person name="Cuomo C.A."/>
        </authorList>
    </citation>
    <scope>NUCLEOTIDE SEQUENCE [LARGE SCALE GENOMIC DNA]</scope>
    <source>
        <strain evidence="1 2">UAMH7299</strain>
    </source>
</reference>
<evidence type="ECO:0000313" key="1">
    <source>
        <dbReference type="EMBL" id="PGH27645.1"/>
    </source>
</evidence>
<dbReference type="OrthoDB" id="5358475at2759"/>
<dbReference type="EMBL" id="PDNA01000005">
    <property type="protein sequence ID" value="PGH27645.1"/>
    <property type="molecule type" value="Genomic_DNA"/>
</dbReference>
<dbReference type="AlphaFoldDB" id="A0A2B7Z209"/>
<dbReference type="STRING" id="1447883.A0A2B7Z209"/>
<comment type="caution">
    <text evidence="1">The sequence shown here is derived from an EMBL/GenBank/DDBJ whole genome shotgun (WGS) entry which is preliminary data.</text>
</comment>
<name>A0A2B7Z209_POLH7</name>
<organism evidence="1 2">
    <name type="scientific">Polytolypa hystricis (strain UAMH7299)</name>
    <dbReference type="NCBI Taxonomy" id="1447883"/>
    <lineage>
        <taxon>Eukaryota</taxon>
        <taxon>Fungi</taxon>
        <taxon>Dikarya</taxon>
        <taxon>Ascomycota</taxon>
        <taxon>Pezizomycotina</taxon>
        <taxon>Eurotiomycetes</taxon>
        <taxon>Eurotiomycetidae</taxon>
        <taxon>Onygenales</taxon>
        <taxon>Onygenales incertae sedis</taxon>
        <taxon>Polytolypa</taxon>
    </lineage>
</organism>